<reference evidence="2" key="1">
    <citation type="journal article" date="2020" name="BMC Genomics">
        <title>Correction to: Identification and distribution of gene clusters required for synthesis of sphingolipid metabolism inhibitors in diverse species of the filamentous fungus Fusarium.</title>
        <authorList>
            <person name="Kim H.S."/>
            <person name="Lohmar J.M."/>
            <person name="Busman M."/>
            <person name="Brown D.W."/>
            <person name="Naumann T.A."/>
            <person name="Divon H.H."/>
            <person name="Lysoe E."/>
            <person name="Uhlig S."/>
            <person name="Proctor R.H."/>
        </authorList>
    </citation>
    <scope>NUCLEOTIDE SEQUENCE</scope>
    <source>
        <strain evidence="2">NRRL 20472</strain>
    </source>
</reference>
<dbReference type="OrthoDB" id="5043346at2759"/>
<comment type="caution">
    <text evidence="2">The sequence shown here is derived from an EMBL/GenBank/DDBJ whole genome shotgun (WGS) entry which is preliminary data.</text>
</comment>
<accession>A0A8H4WUK6</accession>
<feature type="region of interest" description="Disordered" evidence="1">
    <location>
        <begin position="274"/>
        <end position="295"/>
    </location>
</feature>
<proteinExistence type="predicted"/>
<feature type="compositionally biased region" description="Polar residues" evidence="1">
    <location>
        <begin position="278"/>
        <end position="295"/>
    </location>
</feature>
<dbReference type="AlphaFoldDB" id="A0A8H4WUK6"/>
<gene>
    <name evidence="2" type="ORF">FSARC_13163</name>
</gene>
<evidence type="ECO:0000313" key="3">
    <source>
        <dbReference type="Proteomes" id="UP000622797"/>
    </source>
</evidence>
<evidence type="ECO:0000313" key="2">
    <source>
        <dbReference type="EMBL" id="KAF4950540.1"/>
    </source>
</evidence>
<organism evidence="2 3">
    <name type="scientific">Fusarium sarcochroum</name>
    <dbReference type="NCBI Taxonomy" id="1208366"/>
    <lineage>
        <taxon>Eukaryota</taxon>
        <taxon>Fungi</taxon>
        <taxon>Dikarya</taxon>
        <taxon>Ascomycota</taxon>
        <taxon>Pezizomycotina</taxon>
        <taxon>Sordariomycetes</taxon>
        <taxon>Hypocreomycetidae</taxon>
        <taxon>Hypocreales</taxon>
        <taxon>Nectriaceae</taxon>
        <taxon>Fusarium</taxon>
        <taxon>Fusarium lateritium species complex</taxon>
    </lineage>
</organism>
<protein>
    <submittedName>
        <fullName evidence="2">Uncharacterized protein</fullName>
    </submittedName>
</protein>
<dbReference type="EMBL" id="JABEXW010000963">
    <property type="protein sequence ID" value="KAF4950540.1"/>
    <property type="molecule type" value="Genomic_DNA"/>
</dbReference>
<name>A0A8H4WUK6_9HYPO</name>
<dbReference type="Proteomes" id="UP000622797">
    <property type="component" value="Unassembled WGS sequence"/>
</dbReference>
<sequence length="317" mass="35603">MLATVREAPRRRGAASSSKENIFRCVIGDKFSKFCDKSFPNIEKHNEHLKRFHSPIFWCKQCLHKFNSSSTDKLLRLDRTDHARNCPGKPSPKNKERRDRCYVMSEEQYNRFKSRKWKQTSVLVQRNQNGGKESLPQKSWRQIRETIFPGTATSGGESSATQAAPPSAGQSSQEIMAFLETRSSDVMPRLITQFGSPALYFSPQQVELDRISGTNTTKLSTAFSELTNPLTRPSTLDCSYSYVGTDVPGDTDSFGIGGAAEQETLSSRAYNLPEGDQPSDSVFGTGQWEDSNTTWPPIDERYLIFDPLDEQEGSEVS</sequence>
<feature type="compositionally biased region" description="Polar residues" evidence="1">
    <location>
        <begin position="151"/>
        <end position="172"/>
    </location>
</feature>
<reference evidence="2" key="2">
    <citation type="submission" date="2020-05" db="EMBL/GenBank/DDBJ databases">
        <authorList>
            <person name="Kim H.-S."/>
            <person name="Proctor R.H."/>
            <person name="Brown D.W."/>
        </authorList>
    </citation>
    <scope>NUCLEOTIDE SEQUENCE</scope>
    <source>
        <strain evidence="2">NRRL 20472</strain>
    </source>
</reference>
<feature type="region of interest" description="Disordered" evidence="1">
    <location>
        <begin position="149"/>
        <end position="172"/>
    </location>
</feature>
<evidence type="ECO:0000256" key="1">
    <source>
        <dbReference type="SAM" id="MobiDB-lite"/>
    </source>
</evidence>
<keyword evidence="3" id="KW-1185">Reference proteome</keyword>